<dbReference type="Gene3D" id="3.20.20.450">
    <property type="entry name" value="EAL domain"/>
    <property type="match status" value="1"/>
</dbReference>
<evidence type="ECO:0000256" key="1">
    <source>
        <dbReference type="PROSITE-ProRule" id="PRU00244"/>
    </source>
</evidence>
<feature type="transmembrane region" description="Helical" evidence="1">
    <location>
        <begin position="57"/>
        <end position="75"/>
    </location>
</feature>
<dbReference type="InterPro" id="IPR035919">
    <property type="entry name" value="EAL_sf"/>
</dbReference>
<dbReference type="CDD" id="cd01948">
    <property type="entry name" value="EAL"/>
    <property type="match status" value="1"/>
</dbReference>
<dbReference type="SMART" id="SM00267">
    <property type="entry name" value="GGDEF"/>
    <property type="match status" value="1"/>
</dbReference>
<feature type="transmembrane region" description="Helical" evidence="1">
    <location>
        <begin position="25"/>
        <end position="45"/>
    </location>
</feature>
<feature type="domain" description="MHYT" evidence="4">
    <location>
        <begin position="25"/>
        <end position="219"/>
    </location>
</feature>
<feature type="domain" description="GGDEF" evidence="3">
    <location>
        <begin position="312"/>
        <end position="445"/>
    </location>
</feature>
<name>A0ABS7SKB5_9BURK</name>
<reference evidence="5 6" key="1">
    <citation type="submission" date="2021-08" db="EMBL/GenBank/DDBJ databases">
        <title>Massilia sp. R798.</title>
        <authorList>
            <person name="Baek J.H."/>
            <person name="Jung H.S."/>
            <person name="Kim K.R."/>
            <person name="Jeon C.O."/>
        </authorList>
    </citation>
    <scope>NUCLEOTIDE SEQUENCE [LARGE SCALE GENOMIC DNA]</scope>
    <source>
        <strain evidence="5 6">R798</strain>
    </source>
</reference>
<keyword evidence="1" id="KW-0812">Transmembrane</keyword>
<evidence type="ECO:0000259" key="2">
    <source>
        <dbReference type="PROSITE" id="PS50883"/>
    </source>
</evidence>
<dbReference type="NCBIfam" id="TIGR00254">
    <property type="entry name" value="GGDEF"/>
    <property type="match status" value="1"/>
</dbReference>
<dbReference type="InterPro" id="IPR005330">
    <property type="entry name" value="MHYT_dom"/>
</dbReference>
<accession>A0ABS7SKB5</accession>
<feature type="transmembrane region" description="Helical" evidence="1">
    <location>
        <begin position="160"/>
        <end position="182"/>
    </location>
</feature>
<proteinExistence type="predicted"/>
<dbReference type="CDD" id="cd01949">
    <property type="entry name" value="GGDEF"/>
    <property type="match status" value="1"/>
</dbReference>
<dbReference type="EMBL" id="JAFBIL020000001">
    <property type="protein sequence ID" value="MBZ2205698.1"/>
    <property type="molecule type" value="Genomic_DNA"/>
</dbReference>
<comment type="caution">
    <text evidence="5">The sequence shown here is derived from an EMBL/GenBank/DDBJ whole genome shotgun (WGS) entry which is preliminary data.</text>
</comment>
<keyword evidence="6" id="KW-1185">Reference proteome</keyword>
<dbReference type="Gene3D" id="3.30.70.270">
    <property type="match status" value="1"/>
</dbReference>
<evidence type="ECO:0000313" key="5">
    <source>
        <dbReference type="EMBL" id="MBZ2205698.1"/>
    </source>
</evidence>
<organism evidence="5 6">
    <name type="scientific">Massilia soli</name>
    <dbReference type="NCBI Taxonomy" id="2792854"/>
    <lineage>
        <taxon>Bacteria</taxon>
        <taxon>Pseudomonadati</taxon>
        <taxon>Pseudomonadota</taxon>
        <taxon>Betaproteobacteria</taxon>
        <taxon>Burkholderiales</taxon>
        <taxon>Oxalobacteraceae</taxon>
        <taxon>Telluria group</taxon>
        <taxon>Massilia</taxon>
    </lineage>
</organism>
<dbReference type="Proteomes" id="UP000809349">
    <property type="component" value="Unassembled WGS sequence"/>
</dbReference>
<dbReference type="Pfam" id="PF00563">
    <property type="entry name" value="EAL"/>
    <property type="match status" value="1"/>
</dbReference>
<dbReference type="PROSITE" id="PS50924">
    <property type="entry name" value="MHYT"/>
    <property type="match status" value="1"/>
</dbReference>
<dbReference type="InterPro" id="IPR043128">
    <property type="entry name" value="Rev_trsase/Diguanyl_cyclase"/>
</dbReference>
<dbReference type="SUPFAM" id="SSF141868">
    <property type="entry name" value="EAL domain-like"/>
    <property type="match status" value="1"/>
</dbReference>
<dbReference type="SMART" id="SM00052">
    <property type="entry name" value="EAL"/>
    <property type="match status" value="1"/>
</dbReference>
<dbReference type="PANTHER" id="PTHR44757:SF2">
    <property type="entry name" value="BIOFILM ARCHITECTURE MAINTENANCE PROTEIN MBAA"/>
    <property type="match status" value="1"/>
</dbReference>
<dbReference type="PROSITE" id="PS50887">
    <property type="entry name" value="GGDEF"/>
    <property type="match status" value="1"/>
</dbReference>
<dbReference type="InterPro" id="IPR001633">
    <property type="entry name" value="EAL_dom"/>
</dbReference>
<feature type="transmembrane region" description="Helical" evidence="1">
    <location>
        <begin position="125"/>
        <end position="148"/>
    </location>
</feature>
<dbReference type="InterPro" id="IPR029787">
    <property type="entry name" value="Nucleotide_cyclase"/>
</dbReference>
<protein>
    <submittedName>
        <fullName evidence="5">EAL domain-containing protein</fullName>
    </submittedName>
</protein>
<evidence type="ECO:0000259" key="3">
    <source>
        <dbReference type="PROSITE" id="PS50887"/>
    </source>
</evidence>
<dbReference type="PROSITE" id="PS50883">
    <property type="entry name" value="EAL"/>
    <property type="match status" value="1"/>
</dbReference>
<sequence length="718" mass="78267">MSFQDRSPHGPYPQDPHLSYLAGNYHTGFVLLSIVVAMLASYTALNLTGRVAETKGLASLLWLGGGAVAMGGGIWSMHFIGMLAYNLPIRMSYDLWITALSLLVAILVSAFALRIVTRPTVSRSHFLIGGLLMGLGIGAMHYTGMHAMQMNPAIDYDYPIVGLSIVIAIVASIAALWLAFTLRTDQSMLGHTKKAGAAVIMGMAIITMHYTGMEAARFTAGSICMAAGGIDNDLLGVLVGAAALTLLTITLLLSVVDSRLAARTARLVHSLSHANRQLHHLALHDALTRLPNRSLLEDRIEQAIATGERNNKRFALMFLDLDRFKTINDSLGHHYGDKLLQGVATRLTGCLRAEDTVARLGGDEFVVLLGEVAGPTVAANIAQKLLDTLALPIVIEEQQQSVSVSIGISMFPNDGTTLRELMSNADSAMYHAKKMGRANHQFFAPEMNAAAGARLLLEQQLRRALENDEFELHYQPKINVASGAVMAMEALVRWRSPERGLVPPNEFIAVSEEIGLIIPLGAWVLREACRQNRAWQRDGLPHLRVAVNLSAYQFRQKDLPEFVAAVLLETGLDGACLELEVTESVVMHNPAEAAQILERLHAQGIHISVDDFGTGYSSLGYLKQFRLDTLKIDRSFVRDISSNADDAAIVRSVIALAHSLRLEVIAEGVETKEQLDYLRELGCDQYQGYLRSKPLPAGEFEAMLRGAMLTEAPLLRAV</sequence>
<dbReference type="Pfam" id="PF03707">
    <property type="entry name" value="MHYT"/>
    <property type="match status" value="2"/>
</dbReference>
<feature type="transmembrane region" description="Helical" evidence="1">
    <location>
        <begin position="95"/>
        <end position="113"/>
    </location>
</feature>
<dbReference type="InterPro" id="IPR052155">
    <property type="entry name" value="Biofilm_reg_signaling"/>
</dbReference>
<dbReference type="InterPro" id="IPR000160">
    <property type="entry name" value="GGDEF_dom"/>
</dbReference>
<dbReference type="SUPFAM" id="SSF55073">
    <property type="entry name" value="Nucleotide cyclase"/>
    <property type="match status" value="1"/>
</dbReference>
<feature type="domain" description="EAL" evidence="2">
    <location>
        <begin position="454"/>
        <end position="708"/>
    </location>
</feature>
<keyword evidence="1" id="KW-0472">Membrane</keyword>
<evidence type="ECO:0000259" key="4">
    <source>
        <dbReference type="PROSITE" id="PS50924"/>
    </source>
</evidence>
<dbReference type="PANTHER" id="PTHR44757">
    <property type="entry name" value="DIGUANYLATE CYCLASE DGCP"/>
    <property type="match status" value="1"/>
</dbReference>
<evidence type="ECO:0000313" key="6">
    <source>
        <dbReference type="Proteomes" id="UP000809349"/>
    </source>
</evidence>
<keyword evidence="1" id="KW-1133">Transmembrane helix</keyword>
<dbReference type="Pfam" id="PF00990">
    <property type="entry name" value="GGDEF"/>
    <property type="match status" value="1"/>
</dbReference>
<feature type="transmembrane region" description="Helical" evidence="1">
    <location>
        <begin position="235"/>
        <end position="256"/>
    </location>
</feature>
<feature type="transmembrane region" description="Helical" evidence="1">
    <location>
        <begin position="194"/>
        <end position="212"/>
    </location>
</feature>
<gene>
    <name evidence="5" type="ORF">I4X03_000315</name>
</gene>